<organism evidence="5 6">
    <name type="scientific">Coemansia biformis</name>
    <dbReference type="NCBI Taxonomy" id="1286918"/>
    <lineage>
        <taxon>Eukaryota</taxon>
        <taxon>Fungi</taxon>
        <taxon>Fungi incertae sedis</taxon>
        <taxon>Zoopagomycota</taxon>
        <taxon>Kickxellomycotina</taxon>
        <taxon>Kickxellomycetes</taxon>
        <taxon>Kickxellales</taxon>
        <taxon>Kickxellaceae</taxon>
        <taxon>Coemansia</taxon>
    </lineage>
</organism>
<dbReference type="Pfam" id="PF24681">
    <property type="entry name" value="Kelch_KLHDC2_KLHL20_DRC7"/>
    <property type="match status" value="1"/>
</dbReference>
<accession>A0A9W7YBU7</accession>
<dbReference type="EMBL" id="JANBOI010000478">
    <property type="protein sequence ID" value="KAJ1730274.1"/>
    <property type="molecule type" value="Genomic_DNA"/>
</dbReference>
<gene>
    <name evidence="5" type="ORF">LPJ61_003102</name>
</gene>
<dbReference type="SUPFAM" id="SSF117281">
    <property type="entry name" value="Kelch motif"/>
    <property type="match status" value="2"/>
</dbReference>
<evidence type="ECO:0000256" key="3">
    <source>
        <dbReference type="SAM" id="Coils"/>
    </source>
</evidence>
<dbReference type="InterPro" id="IPR015915">
    <property type="entry name" value="Kelch-typ_b-propeller"/>
</dbReference>
<feature type="compositionally biased region" description="Basic and acidic residues" evidence="4">
    <location>
        <begin position="670"/>
        <end position="679"/>
    </location>
</feature>
<dbReference type="SMART" id="SM00612">
    <property type="entry name" value="Kelch"/>
    <property type="match status" value="1"/>
</dbReference>
<evidence type="ECO:0008006" key="7">
    <source>
        <dbReference type="Google" id="ProtNLM"/>
    </source>
</evidence>
<feature type="non-terminal residue" evidence="5">
    <location>
        <position position="1129"/>
    </location>
</feature>
<reference evidence="5" key="1">
    <citation type="submission" date="2022-07" db="EMBL/GenBank/DDBJ databases">
        <title>Phylogenomic reconstructions and comparative analyses of Kickxellomycotina fungi.</title>
        <authorList>
            <person name="Reynolds N.K."/>
            <person name="Stajich J.E."/>
            <person name="Barry K."/>
            <person name="Grigoriev I.V."/>
            <person name="Crous P."/>
            <person name="Smith M.E."/>
        </authorList>
    </citation>
    <scope>NUCLEOTIDE SEQUENCE</scope>
    <source>
        <strain evidence="5">BCRC 34381</strain>
    </source>
</reference>
<dbReference type="AlphaFoldDB" id="A0A9W7YBU7"/>
<feature type="region of interest" description="Disordered" evidence="4">
    <location>
        <begin position="490"/>
        <end position="715"/>
    </location>
</feature>
<keyword evidence="2" id="KW-0677">Repeat</keyword>
<keyword evidence="6" id="KW-1185">Reference proteome</keyword>
<feature type="compositionally biased region" description="Basic and acidic residues" evidence="4">
    <location>
        <begin position="549"/>
        <end position="565"/>
    </location>
</feature>
<dbReference type="Proteomes" id="UP001143981">
    <property type="component" value="Unassembled WGS sequence"/>
</dbReference>
<dbReference type="Gene3D" id="2.120.10.80">
    <property type="entry name" value="Kelch-type beta propeller"/>
    <property type="match status" value="2"/>
</dbReference>
<name>A0A9W7YBU7_9FUNG</name>
<feature type="compositionally biased region" description="Low complexity" evidence="4">
    <location>
        <begin position="490"/>
        <end position="500"/>
    </location>
</feature>
<feature type="compositionally biased region" description="Pro residues" evidence="4">
    <location>
        <begin position="524"/>
        <end position="537"/>
    </location>
</feature>
<keyword evidence="1" id="KW-0880">Kelch repeat</keyword>
<feature type="region of interest" description="Disordered" evidence="4">
    <location>
        <begin position="1"/>
        <end position="171"/>
    </location>
</feature>
<sequence>MPSIFGRKSKGSSRAPARPPSGVPESFGHTRGGMAHLRRNDSPESMPRPPSQQQQTTPAPLLNGRNAASGTGMDRYVPAPPPGQFPRAGNQLHSASLPDARQKPPSPNDALRAGDMHQPAYPQYQPPQQQQEHQQQQQQHQPLQPLQPPPPLAEQRPVSRSASGSFWSKRPLKGQPPFPWRGFSATLHDQVLYWFGGKSDGRLTNDLYTMDTATWEVQSILAGGSIPEPREGHTATFIGRTMFVFGGELDSRACDDNLYAYNMANSTWYRVPMQGEPLLGRKGHTAVAVGSKMLVFGGTADGHFLNDLVSFDVRAASKQGPRWNFDGAGSRSSQVSMRREEVVPAPRAGHSCSVYPGSIYVFGGMNGERCFNDLWTYDLELRRWAMVTPHGATPPARYGHASAVVDDCIFIMGGRTLHGEPLNDFFAYKISSQRWYTFQVNSAAWPHQTDPVFSLVKTRLLLYSGTMPRDELAEAAVYSLDTSKIKIQPDAPRPVAAAPPNALPLPPAVESDHADAARRRHSQMPPPQQQPPQPPFQHPVRAVSMTGAPEHDGALPQHKRSDQDLQRSSAEARASPLPPPLDTAAQVPASQSVDSFEVVSPFGPEDDGPQRSSANGAWSAQPGAKSRAHQRRSIALSQSMGTSPPVGPLPPPHPDADTAGSAESSPEGLAAEKRDDRRLTIQLRNRSSAAMLAQPAARPESPAQAAEAFASSLEPQQTGWLEQSALPNGNGTHAPEQKETATQAWGSLEAKYGARGAEGEANEQVLGVLLAMRRELAETKQQLSSVSRVALERVGEAERGRKAALQEAIYLKAKASALAVGNPQMLGRLNTHRIHELERQYANALNDGDALRSQLAAANLALKQSQDALGEFRADSELSRTQLRELQQSGSRSPAADAQLAELREQLADRDRALEARALADEARTERLEAALRAAASAEERTARVQAMLEESLSRADELETQAAELAADADRQRGEAQRAGARADKYEQLWTDAKEEMAAFGSLRRTVEQLEEKDRHIATLERKLSDAPRPTSLSLSAAAAAATAAEDSKQQHSAYLAAHRQWSEARDELLALKGALRESEDQRRDTESRLHGRDRELSDLQARLAAFTGLLQEYADHKRVAPLQPGDV</sequence>
<evidence type="ECO:0000256" key="4">
    <source>
        <dbReference type="SAM" id="MobiDB-lite"/>
    </source>
</evidence>
<feature type="compositionally biased region" description="Low complexity" evidence="4">
    <location>
        <begin position="118"/>
        <end position="144"/>
    </location>
</feature>
<evidence type="ECO:0000313" key="6">
    <source>
        <dbReference type="Proteomes" id="UP001143981"/>
    </source>
</evidence>
<dbReference type="PANTHER" id="PTHR46093">
    <property type="entry name" value="ACYL-COA-BINDING DOMAIN-CONTAINING PROTEIN 5"/>
    <property type="match status" value="1"/>
</dbReference>
<proteinExistence type="predicted"/>
<evidence type="ECO:0000256" key="1">
    <source>
        <dbReference type="ARBA" id="ARBA00022441"/>
    </source>
</evidence>
<dbReference type="InterPro" id="IPR006652">
    <property type="entry name" value="Kelch_1"/>
</dbReference>
<comment type="caution">
    <text evidence="5">The sequence shown here is derived from an EMBL/GenBank/DDBJ whole genome shotgun (WGS) entry which is preliminary data.</text>
</comment>
<protein>
    <recommendedName>
        <fullName evidence="7">Galactose oxidase</fullName>
    </recommendedName>
</protein>
<feature type="compositionally biased region" description="Low complexity" evidence="4">
    <location>
        <begin position="51"/>
        <end position="60"/>
    </location>
</feature>
<keyword evidence="3" id="KW-0175">Coiled coil</keyword>
<dbReference type="PANTHER" id="PTHR46093:SF18">
    <property type="entry name" value="FIBRONECTIN TYPE-III DOMAIN-CONTAINING PROTEIN"/>
    <property type="match status" value="1"/>
</dbReference>
<evidence type="ECO:0000313" key="5">
    <source>
        <dbReference type="EMBL" id="KAJ1730274.1"/>
    </source>
</evidence>
<feature type="coiled-coil region" evidence="3">
    <location>
        <begin position="949"/>
        <end position="1024"/>
    </location>
</feature>
<dbReference type="OrthoDB" id="45365at2759"/>
<evidence type="ECO:0000256" key="2">
    <source>
        <dbReference type="ARBA" id="ARBA00022737"/>
    </source>
</evidence>